<keyword evidence="3 5" id="KW-1133">Transmembrane helix</keyword>
<dbReference type="AlphaFoldDB" id="A0AA88X3C0"/>
<keyword evidence="2 5" id="KW-0812">Transmembrane</keyword>
<dbReference type="Pfam" id="PF03168">
    <property type="entry name" value="LEA_2"/>
    <property type="match status" value="1"/>
</dbReference>
<comment type="subcellular location">
    <subcellularLocation>
        <location evidence="1">Membrane</location>
        <topology evidence="1">Single-pass membrane protein</topology>
    </subcellularLocation>
</comment>
<evidence type="ECO:0000256" key="3">
    <source>
        <dbReference type="ARBA" id="ARBA00022989"/>
    </source>
</evidence>
<evidence type="ECO:0000313" key="8">
    <source>
        <dbReference type="Proteomes" id="UP001188597"/>
    </source>
</evidence>
<evidence type="ECO:0000313" key="7">
    <source>
        <dbReference type="EMBL" id="KAK3035095.1"/>
    </source>
</evidence>
<dbReference type="InterPro" id="IPR004864">
    <property type="entry name" value="LEA_2"/>
</dbReference>
<evidence type="ECO:0000256" key="1">
    <source>
        <dbReference type="ARBA" id="ARBA00004167"/>
    </source>
</evidence>
<evidence type="ECO:0000256" key="2">
    <source>
        <dbReference type="ARBA" id="ARBA00022692"/>
    </source>
</evidence>
<dbReference type="GO" id="GO:0098542">
    <property type="term" value="P:defense response to other organism"/>
    <property type="evidence" value="ECO:0007669"/>
    <property type="project" value="InterPro"/>
</dbReference>
<reference evidence="7" key="1">
    <citation type="submission" date="2022-12" db="EMBL/GenBank/DDBJ databases">
        <title>Draft genome assemblies for two species of Escallonia (Escalloniales).</title>
        <authorList>
            <person name="Chanderbali A."/>
            <person name="Dervinis C."/>
            <person name="Anghel I."/>
            <person name="Soltis D."/>
            <person name="Soltis P."/>
            <person name="Zapata F."/>
        </authorList>
    </citation>
    <scope>NUCLEOTIDE SEQUENCE</scope>
    <source>
        <strain evidence="7">UCBG64.0493</strain>
        <tissue evidence="7">Leaf</tissue>
    </source>
</reference>
<dbReference type="PANTHER" id="PTHR31415:SF125">
    <property type="entry name" value="HARPIN INDUCING PROTEIN 1-LIKE 9"/>
    <property type="match status" value="1"/>
</dbReference>
<keyword evidence="4 5" id="KW-0472">Membrane</keyword>
<dbReference type="EMBL" id="JAVXUP010000183">
    <property type="protein sequence ID" value="KAK3035095.1"/>
    <property type="molecule type" value="Genomic_DNA"/>
</dbReference>
<dbReference type="GO" id="GO:0009506">
    <property type="term" value="C:plasmodesma"/>
    <property type="evidence" value="ECO:0007669"/>
    <property type="project" value="TreeGrafter"/>
</dbReference>
<keyword evidence="8" id="KW-1185">Reference proteome</keyword>
<evidence type="ECO:0000256" key="5">
    <source>
        <dbReference type="SAM" id="Phobius"/>
    </source>
</evidence>
<evidence type="ECO:0000259" key="6">
    <source>
        <dbReference type="Pfam" id="PF03168"/>
    </source>
</evidence>
<dbReference type="Proteomes" id="UP001188597">
    <property type="component" value="Unassembled WGS sequence"/>
</dbReference>
<sequence length="333" mass="37924">MAARDQGTVIFRLDLTSTIRFKISTWDSKRHRMHSNCQVGVGKDGLILANYKDKRCPTLAKQKMIRRRLSESRFALCWSFFQVLTVLSLVSVVIWQSLIPKCPTFTITDLHVPALGSQNSTLEHDEVIRNTSVIINLEISKPNKRMGIYYDDIYVTFYYDRLLEGNGSIPAFSQGRKRITSRKVLVRNSNATTGVNQGQNGTLSFNLEIQNPNKDSSIYYEDILLTLFYNEDNVGQKTILRFHQGKDRTTQIVDQMDASARVHNMLPINMSNKTAELKAGLATRIQYQTWGVKSQHHRMNMQGLVKIGSDGKISGKKKIKLHHVSGKSRMKLT</sequence>
<dbReference type="GO" id="GO:0005886">
    <property type="term" value="C:plasma membrane"/>
    <property type="evidence" value="ECO:0007669"/>
    <property type="project" value="TreeGrafter"/>
</dbReference>
<feature type="domain" description="Late embryogenesis abundant protein LEA-2 subgroup" evidence="6">
    <location>
        <begin position="207"/>
        <end position="303"/>
    </location>
</feature>
<dbReference type="PANTHER" id="PTHR31415">
    <property type="entry name" value="OS05G0367900 PROTEIN"/>
    <property type="match status" value="1"/>
</dbReference>
<comment type="caution">
    <text evidence="7">The sequence shown here is derived from an EMBL/GenBank/DDBJ whole genome shotgun (WGS) entry which is preliminary data.</text>
</comment>
<protein>
    <recommendedName>
        <fullName evidence="6">Late embryogenesis abundant protein LEA-2 subgroup domain-containing protein</fullName>
    </recommendedName>
</protein>
<accession>A0AA88X3C0</accession>
<proteinExistence type="predicted"/>
<gene>
    <name evidence="7" type="ORF">RJ639_032597</name>
</gene>
<organism evidence="7 8">
    <name type="scientific">Escallonia herrerae</name>
    <dbReference type="NCBI Taxonomy" id="1293975"/>
    <lineage>
        <taxon>Eukaryota</taxon>
        <taxon>Viridiplantae</taxon>
        <taxon>Streptophyta</taxon>
        <taxon>Embryophyta</taxon>
        <taxon>Tracheophyta</taxon>
        <taxon>Spermatophyta</taxon>
        <taxon>Magnoliopsida</taxon>
        <taxon>eudicotyledons</taxon>
        <taxon>Gunneridae</taxon>
        <taxon>Pentapetalae</taxon>
        <taxon>asterids</taxon>
        <taxon>campanulids</taxon>
        <taxon>Escalloniales</taxon>
        <taxon>Escalloniaceae</taxon>
        <taxon>Escallonia</taxon>
    </lineage>
</organism>
<feature type="transmembrane region" description="Helical" evidence="5">
    <location>
        <begin position="74"/>
        <end position="95"/>
    </location>
</feature>
<dbReference type="InterPro" id="IPR044839">
    <property type="entry name" value="NDR1-like"/>
</dbReference>
<name>A0AA88X3C0_9ASTE</name>
<evidence type="ECO:0000256" key="4">
    <source>
        <dbReference type="ARBA" id="ARBA00023136"/>
    </source>
</evidence>